<dbReference type="RefSeq" id="WP_267186063.1">
    <property type="nucleotide sequence ID" value="NZ_JAPMKV010000001.1"/>
</dbReference>
<keyword evidence="2" id="KW-0732">Signal</keyword>
<reference evidence="3" key="1">
    <citation type="submission" date="2022-11" db="EMBL/GenBank/DDBJ databases">
        <title>Corynebacterium sp. isolated from Penguins.</title>
        <authorList>
            <person name="Sedlar K."/>
            <person name="Svec P."/>
        </authorList>
    </citation>
    <scope>NUCLEOTIDE SEQUENCE</scope>
    <source>
        <strain evidence="3">P7003</strain>
    </source>
</reference>
<protein>
    <recommendedName>
        <fullName evidence="5">Secreted protein</fullName>
    </recommendedName>
</protein>
<feature type="compositionally biased region" description="Low complexity" evidence="1">
    <location>
        <begin position="25"/>
        <end position="44"/>
    </location>
</feature>
<organism evidence="3 4">
    <name type="scientific">Corynebacterium pygosceleis</name>
    <dbReference type="NCBI Taxonomy" id="2800406"/>
    <lineage>
        <taxon>Bacteria</taxon>
        <taxon>Bacillati</taxon>
        <taxon>Actinomycetota</taxon>
        <taxon>Actinomycetes</taxon>
        <taxon>Mycobacteriales</taxon>
        <taxon>Corynebacteriaceae</taxon>
        <taxon>Corynebacterium</taxon>
    </lineage>
</organism>
<feature type="region of interest" description="Disordered" evidence="1">
    <location>
        <begin position="25"/>
        <end position="80"/>
    </location>
</feature>
<proteinExistence type="predicted"/>
<feature type="chain" id="PRO_5046547316" description="Secreted protein" evidence="2">
    <location>
        <begin position="25"/>
        <end position="123"/>
    </location>
</feature>
<evidence type="ECO:0008006" key="5">
    <source>
        <dbReference type="Google" id="ProtNLM"/>
    </source>
</evidence>
<evidence type="ECO:0000256" key="2">
    <source>
        <dbReference type="SAM" id="SignalP"/>
    </source>
</evidence>
<comment type="caution">
    <text evidence="3">The sequence shown here is derived from an EMBL/GenBank/DDBJ whole genome shotgun (WGS) entry which is preliminary data.</text>
</comment>
<gene>
    <name evidence="3" type="ORF">OS125_01065</name>
</gene>
<evidence type="ECO:0000313" key="3">
    <source>
        <dbReference type="EMBL" id="MCX7443838.1"/>
    </source>
</evidence>
<name>A0ABT3WSP3_9CORY</name>
<keyword evidence="4" id="KW-1185">Reference proteome</keyword>
<evidence type="ECO:0000313" key="4">
    <source>
        <dbReference type="Proteomes" id="UP001081709"/>
    </source>
</evidence>
<feature type="signal peptide" evidence="2">
    <location>
        <begin position="1"/>
        <end position="24"/>
    </location>
</feature>
<dbReference type="Proteomes" id="UP001081709">
    <property type="component" value="Unassembled WGS sequence"/>
</dbReference>
<sequence>MKLLSRKSLVSVATVVAISTSGLAAPAVAEEATTTAATTTTATEDNGDTGTPEKDSSSEGSSEGSSDDTKTCMKNGKEKPCSTIDYYVSKISGWVKMLTTVASLFTALFAISNAIQKVTKIAG</sequence>
<evidence type="ECO:0000256" key="1">
    <source>
        <dbReference type="SAM" id="MobiDB-lite"/>
    </source>
</evidence>
<feature type="compositionally biased region" description="Basic and acidic residues" evidence="1">
    <location>
        <begin position="67"/>
        <end position="80"/>
    </location>
</feature>
<dbReference type="EMBL" id="JAPMKV010000001">
    <property type="protein sequence ID" value="MCX7443838.1"/>
    <property type="molecule type" value="Genomic_DNA"/>
</dbReference>
<accession>A0ABT3WSP3</accession>